<dbReference type="PANTHER" id="PTHR35176:SF6">
    <property type="entry name" value="HEME OXYGENASE HI_0854-RELATED"/>
    <property type="match status" value="1"/>
</dbReference>
<sequence>METADPGFAAAVLARFTATKHHVLACLTRDGSPRVWGTEVDRWRGDLLLGSMVPARKVDDLRRDPRFALHANPGDGSMAGGDAKLTGRAVEVTDEALLAAYTDERRPPPPFVLFRLELTSVVLTELDGEGEAAVLRIRSLAPGRAVRTVTR</sequence>
<dbReference type="AlphaFoldDB" id="A0A2T0R464"/>
<dbReference type="InterPro" id="IPR012349">
    <property type="entry name" value="Split_barrel_FMN-bd"/>
</dbReference>
<evidence type="ECO:0008006" key="4">
    <source>
        <dbReference type="Google" id="ProtNLM"/>
    </source>
</evidence>
<dbReference type="GO" id="GO:0070967">
    <property type="term" value="F:coenzyme F420 binding"/>
    <property type="evidence" value="ECO:0007669"/>
    <property type="project" value="TreeGrafter"/>
</dbReference>
<dbReference type="SUPFAM" id="SSF50475">
    <property type="entry name" value="FMN-binding split barrel"/>
    <property type="match status" value="1"/>
</dbReference>
<evidence type="ECO:0000313" key="3">
    <source>
        <dbReference type="Proteomes" id="UP000238083"/>
    </source>
</evidence>
<dbReference type="Gene3D" id="2.30.110.10">
    <property type="entry name" value="Electron Transport, Fmn-binding Protein, Chain A"/>
    <property type="match status" value="1"/>
</dbReference>
<accession>A0A2T0R464</accession>
<comment type="caution">
    <text evidence="2">The sequence shown here is derived from an EMBL/GenBank/DDBJ whole genome shotgun (WGS) entry which is preliminary data.</text>
</comment>
<dbReference type="Proteomes" id="UP000238083">
    <property type="component" value="Unassembled WGS sequence"/>
</dbReference>
<dbReference type="GO" id="GO:0016627">
    <property type="term" value="F:oxidoreductase activity, acting on the CH-CH group of donors"/>
    <property type="evidence" value="ECO:0007669"/>
    <property type="project" value="TreeGrafter"/>
</dbReference>
<organism evidence="2 3">
    <name type="scientific">Kineococcus rhizosphaerae</name>
    <dbReference type="NCBI Taxonomy" id="559628"/>
    <lineage>
        <taxon>Bacteria</taxon>
        <taxon>Bacillati</taxon>
        <taxon>Actinomycetota</taxon>
        <taxon>Actinomycetes</taxon>
        <taxon>Kineosporiales</taxon>
        <taxon>Kineosporiaceae</taxon>
        <taxon>Kineococcus</taxon>
    </lineage>
</organism>
<evidence type="ECO:0000256" key="1">
    <source>
        <dbReference type="ARBA" id="ARBA00023002"/>
    </source>
</evidence>
<protein>
    <recommendedName>
        <fullName evidence="4">Pyridoxamine 5'-phosphate oxidase</fullName>
    </recommendedName>
</protein>
<keyword evidence="3" id="KW-1185">Reference proteome</keyword>
<gene>
    <name evidence="2" type="ORF">CLV37_10560</name>
</gene>
<name>A0A2T0R464_9ACTN</name>
<dbReference type="EMBL" id="PVZF01000005">
    <property type="protein sequence ID" value="PRY15134.1"/>
    <property type="molecule type" value="Genomic_DNA"/>
</dbReference>
<evidence type="ECO:0000313" key="2">
    <source>
        <dbReference type="EMBL" id="PRY15134.1"/>
    </source>
</evidence>
<dbReference type="InterPro" id="IPR052019">
    <property type="entry name" value="F420H2_bilvrd_red/Heme_oxyg"/>
</dbReference>
<reference evidence="2 3" key="1">
    <citation type="submission" date="2018-03" db="EMBL/GenBank/DDBJ databases">
        <title>Genomic Encyclopedia of Archaeal and Bacterial Type Strains, Phase II (KMG-II): from individual species to whole genera.</title>
        <authorList>
            <person name="Goeker M."/>
        </authorList>
    </citation>
    <scope>NUCLEOTIDE SEQUENCE [LARGE SCALE GENOMIC DNA]</scope>
    <source>
        <strain evidence="2 3">DSM 19711</strain>
    </source>
</reference>
<keyword evidence="1" id="KW-0560">Oxidoreductase</keyword>
<dbReference type="GO" id="GO:0005829">
    <property type="term" value="C:cytosol"/>
    <property type="evidence" value="ECO:0007669"/>
    <property type="project" value="TreeGrafter"/>
</dbReference>
<dbReference type="PANTHER" id="PTHR35176">
    <property type="entry name" value="HEME OXYGENASE HI_0854-RELATED"/>
    <property type="match status" value="1"/>
</dbReference>
<proteinExistence type="predicted"/>